<proteinExistence type="predicted"/>
<keyword evidence="2" id="KW-1185">Reference proteome</keyword>
<reference evidence="1 2" key="1">
    <citation type="submission" date="2020-08" db="EMBL/GenBank/DDBJ databases">
        <authorList>
            <person name="Liu C."/>
            <person name="Sun Q."/>
        </authorList>
    </citation>
    <scope>NUCLEOTIDE SEQUENCE [LARGE SCALE GENOMIC DNA]</scope>
    <source>
        <strain evidence="1 2">NSJ-18</strain>
    </source>
</reference>
<gene>
    <name evidence="1" type="ORF">H8923_05770</name>
</gene>
<dbReference type="Proteomes" id="UP000609849">
    <property type="component" value="Unassembled WGS sequence"/>
</dbReference>
<dbReference type="EMBL" id="JACRWE010000002">
    <property type="protein sequence ID" value="MBC5996263.1"/>
    <property type="molecule type" value="Genomic_DNA"/>
</dbReference>
<accession>A0ABR7JNH5</accession>
<evidence type="ECO:0000313" key="1">
    <source>
        <dbReference type="EMBL" id="MBC5996263.1"/>
    </source>
</evidence>
<evidence type="ECO:0000313" key="2">
    <source>
        <dbReference type="Proteomes" id="UP000609849"/>
    </source>
</evidence>
<name>A0ABR7JNH5_9FIRM</name>
<sequence length="108" mass="12241">MNLLDLKSKLEKGKLLEGEVVYIKEDNIISGIDSVYKNQEDKSVVLLKSKEETIKVDNLLGILNEIYATVGDIEVFISENSINRSSIKSIESVEFAQYELVKMIFINI</sequence>
<organism evidence="1 2">
    <name type="scientific">Romboutsia faecis</name>
    <dbReference type="NCBI Taxonomy" id="2764597"/>
    <lineage>
        <taxon>Bacteria</taxon>
        <taxon>Bacillati</taxon>
        <taxon>Bacillota</taxon>
        <taxon>Clostridia</taxon>
        <taxon>Peptostreptococcales</taxon>
        <taxon>Peptostreptococcaceae</taxon>
        <taxon>Romboutsia</taxon>
    </lineage>
</organism>
<protein>
    <submittedName>
        <fullName evidence="1">Uncharacterized protein</fullName>
    </submittedName>
</protein>
<dbReference type="RefSeq" id="WP_153972099.1">
    <property type="nucleotide sequence ID" value="NZ_JACRWE010000002.1"/>
</dbReference>
<comment type="caution">
    <text evidence="1">The sequence shown here is derived from an EMBL/GenBank/DDBJ whole genome shotgun (WGS) entry which is preliminary data.</text>
</comment>